<feature type="transmembrane region" description="Helical" evidence="2">
    <location>
        <begin position="152"/>
        <end position="175"/>
    </location>
</feature>
<dbReference type="PANTHER" id="PTHR43298:SF2">
    <property type="entry name" value="FMN_FAD EXPORTER YEEO-RELATED"/>
    <property type="match status" value="1"/>
</dbReference>
<dbReference type="InterPro" id="IPR050222">
    <property type="entry name" value="MATE_MdtK"/>
</dbReference>
<dbReference type="Pfam" id="PF01554">
    <property type="entry name" value="MatE"/>
    <property type="match status" value="2"/>
</dbReference>
<comment type="caution">
    <text evidence="3">The sequence shown here is derived from an EMBL/GenBank/DDBJ whole genome shotgun (WGS) entry which is preliminary data.</text>
</comment>
<keyword evidence="1" id="KW-0813">Transport</keyword>
<feature type="transmembrane region" description="Helical" evidence="2">
    <location>
        <begin position="82"/>
        <end position="102"/>
    </location>
</feature>
<feature type="transmembrane region" description="Helical" evidence="2">
    <location>
        <begin position="39"/>
        <end position="62"/>
    </location>
</feature>
<dbReference type="RefSeq" id="WP_167012876.1">
    <property type="nucleotide sequence ID" value="NZ_VWXF01000001.1"/>
</dbReference>
<dbReference type="InterPro" id="IPR002528">
    <property type="entry name" value="MATE_fam"/>
</dbReference>
<organism evidence="3 4">
    <name type="scientific">Candidatus Pantoea multigeneris</name>
    <dbReference type="NCBI Taxonomy" id="2608357"/>
    <lineage>
        <taxon>Bacteria</taxon>
        <taxon>Pseudomonadati</taxon>
        <taxon>Pseudomonadota</taxon>
        <taxon>Gammaproteobacteria</taxon>
        <taxon>Enterobacterales</taxon>
        <taxon>Erwiniaceae</taxon>
        <taxon>Pantoea</taxon>
    </lineage>
</organism>
<feature type="transmembrane region" description="Helical" evidence="2">
    <location>
        <begin position="122"/>
        <end position="140"/>
    </location>
</feature>
<keyword evidence="4" id="KW-1185">Reference proteome</keyword>
<keyword evidence="2" id="KW-1133">Transmembrane helix</keyword>
<feature type="transmembrane region" description="Helical" evidence="2">
    <location>
        <begin position="309"/>
        <end position="330"/>
    </location>
</feature>
<accession>A0ABX0RC51</accession>
<proteinExistence type="predicted"/>
<feature type="transmembrane region" description="Helical" evidence="2">
    <location>
        <begin position="248"/>
        <end position="270"/>
    </location>
</feature>
<dbReference type="PANTHER" id="PTHR43298">
    <property type="entry name" value="MULTIDRUG RESISTANCE PROTEIN NORM-RELATED"/>
    <property type="match status" value="1"/>
</dbReference>
<feature type="transmembrane region" description="Helical" evidence="2">
    <location>
        <begin position="384"/>
        <end position="404"/>
    </location>
</feature>
<evidence type="ECO:0000256" key="2">
    <source>
        <dbReference type="SAM" id="Phobius"/>
    </source>
</evidence>
<feature type="transmembrane region" description="Helical" evidence="2">
    <location>
        <begin position="350"/>
        <end position="372"/>
    </location>
</feature>
<dbReference type="EMBL" id="VWXF01000001">
    <property type="protein sequence ID" value="NIF21059.1"/>
    <property type="molecule type" value="Genomic_DNA"/>
</dbReference>
<evidence type="ECO:0000313" key="4">
    <source>
        <dbReference type="Proteomes" id="UP001515683"/>
    </source>
</evidence>
<protein>
    <submittedName>
        <fullName evidence="3">MATE family efflux transporter</fullName>
    </submittedName>
</protein>
<keyword evidence="2" id="KW-0472">Membrane</keyword>
<gene>
    <name evidence="3" type="ORF">F3J40_05485</name>
</gene>
<feature type="transmembrane region" description="Helical" evidence="2">
    <location>
        <begin position="181"/>
        <end position="205"/>
    </location>
</feature>
<reference evidence="3 4" key="1">
    <citation type="journal article" date="2019" name="bioRxiv">
        <title>Bacteria contribute to plant secondary compound degradation in a generalist herbivore system.</title>
        <authorList>
            <person name="Francoeur C.B."/>
            <person name="Khadempour L."/>
            <person name="Moreira-Soto R.D."/>
            <person name="Gotting K."/>
            <person name="Book A.J."/>
            <person name="Pinto-Tomas A.A."/>
            <person name="Keefover-Ring K."/>
            <person name="Currie C.R."/>
        </authorList>
    </citation>
    <scope>NUCLEOTIDE SEQUENCE [LARGE SCALE GENOMIC DNA]</scope>
    <source>
        <strain evidence="3">Acro-835</strain>
    </source>
</reference>
<keyword evidence="2" id="KW-0812">Transmembrane</keyword>
<sequence length="452" mass="49106">MIRKLLALGLPLAIGFISQTTISFTDAMLISRLGNQDLSGATLGISLFSLVMLMGIGILLAFGPHMARAFRQDDFARLRKWFAQGIWLALILGVVGMATLYNTGRILTLFNVSDDLAQIAQQYNQGAAPGIVFLFLFVHSRCLMSSVGKPGYLTIIMLLTVPVNFLVAYVAILGFNHTGGAGVLGGGLSSSLIRAVLLISAVCLLTRGRPFRHLSLTLRPGRLDWQAIRTVLAAGLPMGVRIALSEGFLPAAAFLIAGFGLEATTVHSFALRTESLITVFTIGLSGAAGTLAAWCAAENDWVGLRRLRYGLLIVAFGYVLLVGGAIALFYPQIQRDIYDVTDAHIITMMWNLLPLLLIAFLFNTLGSCYNGFLVGMMDTRWPTLVVIGSYWVIGLGGGFMVARYFHAGFYSYWIALGVSNLIIAAYNFYRTGVHVQRMVRERLHEPQPAVSG</sequence>
<evidence type="ECO:0000313" key="3">
    <source>
        <dbReference type="EMBL" id="NIF21059.1"/>
    </source>
</evidence>
<feature type="transmembrane region" description="Helical" evidence="2">
    <location>
        <begin position="276"/>
        <end position="297"/>
    </location>
</feature>
<dbReference type="Proteomes" id="UP001515683">
    <property type="component" value="Unassembled WGS sequence"/>
</dbReference>
<evidence type="ECO:0000256" key="1">
    <source>
        <dbReference type="ARBA" id="ARBA00022448"/>
    </source>
</evidence>
<feature type="transmembrane region" description="Helical" evidence="2">
    <location>
        <begin position="410"/>
        <end position="429"/>
    </location>
</feature>
<name>A0ABX0RC51_9GAMM</name>